<evidence type="ECO:0000313" key="1">
    <source>
        <dbReference type="EMBL" id="KAA5379537.1"/>
    </source>
</evidence>
<dbReference type="AlphaFoldDB" id="A0A5M5ZPD1"/>
<sequence>MEGKEKTMFDKLKLRIMRNWCKSMYVIDGDAKEVRELYELMKGLQRRKEPSVENGFGTTWLGCLLNALGYECYYMANCQGAWFHLEMVGDTLRFTTETISSPQPLAFDFVCKKYPSLACYYRAEEPVTILFETNDRESKYFPEKYRVEVFTPECEFLLRYFIELPEVFEWLGKIFGQPVSSEEQVNELVAQWVKTSEYAYCYIDRFKVIN</sequence>
<dbReference type="Proteomes" id="UP000347681">
    <property type="component" value="Unassembled WGS sequence"/>
</dbReference>
<name>A0A5M5ZPD1_9BACT</name>
<gene>
    <name evidence="1" type="ORF">F2Y61_20310</name>
</gene>
<reference evidence="1 2" key="1">
    <citation type="journal article" date="2019" name="Nat. Med.">
        <title>A library of human gut bacterial isolates paired with longitudinal multiomics data enables mechanistic microbiome research.</title>
        <authorList>
            <person name="Poyet M."/>
            <person name="Groussin M."/>
            <person name="Gibbons S.M."/>
            <person name="Avila-Pacheco J."/>
            <person name="Jiang X."/>
            <person name="Kearney S.M."/>
            <person name="Perrotta A.R."/>
            <person name="Berdy B."/>
            <person name="Zhao S."/>
            <person name="Lieberman T.D."/>
            <person name="Swanson P.K."/>
            <person name="Smith M."/>
            <person name="Roesemann S."/>
            <person name="Alexander J.E."/>
            <person name="Rich S.A."/>
            <person name="Livny J."/>
            <person name="Vlamakis H."/>
            <person name="Clish C."/>
            <person name="Bullock K."/>
            <person name="Deik A."/>
            <person name="Scott J."/>
            <person name="Pierce K.A."/>
            <person name="Xavier R.J."/>
            <person name="Alm E.J."/>
        </authorList>
    </citation>
    <scope>NUCLEOTIDE SEQUENCE [LARGE SCALE GENOMIC DNA]</scope>
    <source>
        <strain evidence="1 2">BIOML-A5</strain>
    </source>
</reference>
<proteinExistence type="predicted"/>
<dbReference type="EMBL" id="VVZB01000019">
    <property type="protein sequence ID" value="KAA5379537.1"/>
    <property type="molecule type" value="Genomic_DNA"/>
</dbReference>
<comment type="caution">
    <text evidence="1">The sequence shown here is derived from an EMBL/GenBank/DDBJ whole genome shotgun (WGS) entry which is preliminary data.</text>
</comment>
<protein>
    <submittedName>
        <fullName evidence="1">Uncharacterized protein</fullName>
    </submittedName>
</protein>
<evidence type="ECO:0000313" key="2">
    <source>
        <dbReference type="Proteomes" id="UP000347681"/>
    </source>
</evidence>
<accession>A0A5M5ZPD1</accession>
<organism evidence="1 2">
    <name type="scientific">Phocaeicola dorei</name>
    <dbReference type="NCBI Taxonomy" id="357276"/>
    <lineage>
        <taxon>Bacteria</taxon>
        <taxon>Pseudomonadati</taxon>
        <taxon>Bacteroidota</taxon>
        <taxon>Bacteroidia</taxon>
        <taxon>Bacteroidales</taxon>
        <taxon>Bacteroidaceae</taxon>
        <taxon>Phocaeicola</taxon>
    </lineage>
</organism>